<evidence type="ECO:0000313" key="2">
    <source>
        <dbReference type="EMBL" id="CAG8601373.1"/>
    </source>
</evidence>
<name>A0A9N9CF87_FUNMO</name>
<evidence type="ECO:0000313" key="3">
    <source>
        <dbReference type="Proteomes" id="UP000789375"/>
    </source>
</evidence>
<proteinExistence type="predicted"/>
<keyword evidence="3" id="KW-1185">Reference proteome</keyword>
<accession>A0A9N9CF87</accession>
<sequence>MEQETNTREEEKELNYNEQLEREKKKELNYNEQLGEVTIKEIKDQYSIDISSLTTYKPEFLSEEFGDFIKLLTRWNLSDTCSSDIFKFACKICCNDNLIIRWVTCFVKLLKVYSPLGLRLPKLYNWYYHIITTIKEHEAINSFTTDTYESLHKDAIEKPYRASNKCNVIDQMIKTVGSRISSTSIKRVFDLCEGLTDMKNTIIRWHSYTNIASSRDYIRVKSKYYNELSFSNVSINMSNKEIEDYNTVEDTCFSKILILINIEIKNYLSFDLNLV</sequence>
<dbReference type="EMBL" id="CAJVPP010002475">
    <property type="protein sequence ID" value="CAG8601373.1"/>
    <property type="molecule type" value="Genomic_DNA"/>
</dbReference>
<evidence type="ECO:0000256" key="1">
    <source>
        <dbReference type="SAM" id="Coils"/>
    </source>
</evidence>
<protein>
    <submittedName>
        <fullName evidence="2">10796_t:CDS:1</fullName>
    </submittedName>
</protein>
<dbReference type="AlphaFoldDB" id="A0A9N9CF87"/>
<comment type="caution">
    <text evidence="2">The sequence shown here is derived from an EMBL/GenBank/DDBJ whole genome shotgun (WGS) entry which is preliminary data.</text>
</comment>
<keyword evidence="1" id="KW-0175">Coiled coil</keyword>
<organism evidence="2 3">
    <name type="scientific">Funneliformis mosseae</name>
    <name type="common">Endomycorrhizal fungus</name>
    <name type="synonym">Glomus mosseae</name>
    <dbReference type="NCBI Taxonomy" id="27381"/>
    <lineage>
        <taxon>Eukaryota</taxon>
        <taxon>Fungi</taxon>
        <taxon>Fungi incertae sedis</taxon>
        <taxon>Mucoromycota</taxon>
        <taxon>Glomeromycotina</taxon>
        <taxon>Glomeromycetes</taxon>
        <taxon>Glomerales</taxon>
        <taxon>Glomeraceae</taxon>
        <taxon>Funneliformis</taxon>
    </lineage>
</organism>
<reference evidence="2" key="1">
    <citation type="submission" date="2021-06" db="EMBL/GenBank/DDBJ databases">
        <authorList>
            <person name="Kallberg Y."/>
            <person name="Tangrot J."/>
            <person name="Rosling A."/>
        </authorList>
    </citation>
    <scope>NUCLEOTIDE SEQUENCE</scope>
    <source>
        <strain evidence="2">87-6 pot B 2015</strain>
    </source>
</reference>
<gene>
    <name evidence="2" type="ORF">FMOSSE_LOCUS8967</name>
</gene>
<dbReference type="Proteomes" id="UP000789375">
    <property type="component" value="Unassembled WGS sequence"/>
</dbReference>
<feature type="coiled-coil region" evidence="1">
    <location>
        <begin position="6"/>
        <end position="37"/>
    </location>
</feature>